<gene>
    <name evidence="4" type="ORF">F3K53_18400</name>
</gene>
<feature type="domain" description="OmpA-like" evidence="3">
    <location>
        <begin position="434"/>
        <end position="552"/>
    </location>
</feature>
<evidence type="ECO:0000313" key="5">
    <source>
        <dbReference type="Proteomes" id="UP000323909"/>
    </source>
</evidence>
<dbReference type="PROSITE" id="PS51123">
    <property type="entry name" value="OMPA_2"/>
    <property type="match status" value="1"/>
</dbReference>
<evidence type="ECO:0000313" key="4">
    <source>
        <dbReference type="EMBL" id="KAA6176469.1"/>
    </source>
</evidence>
<dbReference type="CDD" id="cd07185">
    <property type="entry name" value="OmpA_C-like"/>
    <property type="match status" value="1"/>
</dbReference>
<protein>
    <submittedName>
        <fullName evidence="4">OmpA family protein</fullName>
    </submittedName>
</protein>
<keyword evidence="1 2" id="KW-0472">Membrane</keyword>
<dbReference type="PANTHER" id="PTHR30329">
    <property type="entry name" value="STATOR ELEMENT OF FLAGELLAR MOTOR COMPLEX"/>
    <property type="match status" value="1"/>
</dbReference>
<dbReference type="InterPro" id="IPR006665">
    <property type="entry name" value="OmpA-like"/>
</dbReference>
<keyword evidence="2" id="KW-0812">Transmembrane</keyword>
<evidence type="ECO:0000259" key="3">
    <source>
        <dbReference type="PROSITE" id="PS51123"/>
    </source>
</evidence>
<dbReference type="Pfam" id="PF00691">
    <property type="entry name" value="OmpA"/>
    <property type="match status" value="1"/>
</dbReference>
<dbReference type="EMBL" id="VWXT01000303">
    <property type="protein sequence ID" value="KAA6176469.1"/>
    <property type="molecule type" value="Genomic_DNA"/>
</dbReference>
<feature type="transmembrane region" description="Helical" evidence="2">
    <location>
        <begin position="7"/>
        <end position="26"/>
    </location>
</feature>
<keyword evidence="2" id="KW-1133">Transmembrane helix</keyword>
<dbReference type="AlphaFoldDB" id="A0A5M8EWA1"/>
<dbReference type="GO" id="GO:0016020">
    <property type="term" value="C:membrane"/>
    <property type="evidence" value="ECO:0007669"/>
    <property type="project" value="UniProtKB-UniRule"/>
</dbReference>
<name>A0A5M8EWA1_PSEVE</name>
<feature type="transmembrane region" description="Helical" evidence="2">
    <location>
        <begin position="322"/>
        <end position="343"/>
    </location>
</feature>
<accession>A0A5M8EWA1</accession>
<evidence type="ECO:0000256" key="1">
    <source>
        <dbReference type="PROSITE-ProRule" id="PRU00473"/>
    </source>
</evidence>
<comment type="caution">
    <text evidence="4">The sequence shown here is derived from an EMBL/GenBank/DDBJ whole genome shotgun (WGS) entry which is preliminary data.</text>
</comment>
<sequence>MTFNLHRILYLWAGILVLGLLIIIPLTLWVRALGMLVVVCCVAWAWVVLSRRAECLLGSVRLADNMALPAMSFRHPVVLVCGNSLEGLFGEIPAEQLALRVTASGCYVRVPTVEQLPTVTEGLLALRPGWAGQLGVMFIVNPGAHSDGAVLAGQVRAFSHQLAVARKHGIALPLLLVSYLQTLQGDEPWFCWGNGHAEARVRDAGACVSLDEWQRQTADLSLQAARMQASIQLSSVVAWLHEAVLPHLVIRNTRNPLATTCAIKRVASLPQAVLGNVWQQWLRSKVALVANGQVASDALLPFPDPLLNLLALGPQRTPLQRAGVVALWLFTVAGVIALASSAWQNTLLARQVSDDLRRYSAIPQPTQRNQREFLWRENAVTVLRQHAQHLDANYRHGAPLAFGLGLYRGERLRAPLHAVLAAHSEPPPKATPEPVASAVRLDSLSLFAPGSAQLKPGSTQILIKALVDIKAQPGWLIVIAGHTDATGDSEKNLRLSHARAAAVHAWMQHMGGIPASCFAVQGFGATHPIASNDTEAGRAANRRVDIRLVPEAGACELATPGPDRQPPVASRDV</sequence>
<dbReference type="Gene3D" id="3.30.1330.60">
    <property type="entry name" value="OmpA-like domain"/>
    <property type="match status" value="1"/>
</dbReference>
<proteinExistence type="predicted"/>
<reference evidence="4 5" key="1">
    <citation type="submission" date="2019-09" db="EMBL/GenBank/DDBJ databases">
        <title>Genomic sequencing of 4 copper resistant soil isolates.</title>
        <authorList>
            <person name="Havryliuk O."/>
        </authorList>
    </citation>
    <scope>NUCLEOTIDE SEQUENCE [LARGE SCALE GENOMIC DNA]</scope>
    <source>
        <strain evidence="4 5">UKR4</strain>
    </source>
</reference>
<dbReference type="PANTHER" id="PTHR30329:SF20">
    <property type="entry name" value="EXPORTED PROTEIN"/>
    <property type="match status" value="1"/>
</dbReference>
<dbReference type="RefSeq" id="WP_150095386.1">
    <property type="nucleotide sequence ID" value="NZ_VWXT01000303.1"/>
</dbReference>
<dbReference type="InterPro" id="IPR036737">
    <property type="entry name" value="OmpA-like_sf"/>
</dbReference>
<feature type="transmembrane region" description="Helical" evidence="2">
    <location>
        <begin position="32"/>
        <end position="49"/>
    </location>
</feature>
<dbReference type="Proteomes" id="UP000323909">
    <property type="component" value="Unassembled WGS sequence"/>
</dbReference>
<organism evidence="4 5">
    <name type="scientific">Pseudomonas veronii</name>
    <dbReference type="NCBI Taxonomy" id="76761"/>
    <lineage>
        <taxon>Bacteria</taxon>
        <taxon>Pseudomonadati</taxon>
        <taxon>Pseudomonadota</taxon>
        <taxon>Gammaproteobacteria</taxon>
        <taxon>Pseudomonadales</taxon>
        <taxon>Pseudomonadaceae</taxon>
        <taxon>Pseudomonas</taxon>
    </lineage>
</organism>
<dbReference type="SUPFAM" id="SSF103088">
    <property type="entry name" value="OmpA-like"/>
    <property type="match status" value="1"/>
</dbReference>
<evidence type="ECO:0000256" key="2">
    <source>
        <dbReference type="SAM" id="Phobius"/>
    </source>
</evidence>
<dbReference type="InterPro" id="IPR050330">
    <property type="entry name" value="Bact_OuterMem_StrucFunc"/>
</dbReference>